<dbReference type="Gene3D" id="3.20.20.140">
    <property type="entry name" value="Metal-dependent hydrolases"/>
    <property type="match status" value="1"/>
</dbReference>
<comment type="subcellular location">
    <subcellularLocation>
        <location evidence="1">Cytoplasm</location>
    </subcellularLocation>
</comment>
<evidence type="ECO:0000256" key="8">
    <source>
        <dbReference type="ARBA" id="ARBA00049244"/>
    </source>
</evidence>
<gene>
    <name evidence="11" type="primary">dnaE</name>
    <name evidence="11" type="ORF">P7122_08635</name>
</gene>
<dbReference type="Proteomes" id="UP001529085">
    <property type="component" value="Unassembled WGS sequence"/>
</dbReference>
<keyword evidence="4 11" id="KW-0808">Transferase</keyword>
<dbReference type="Gene3D" id="3.30.420.10">
    <property type="entry name" value="Ribonuclease H-like superfamily/Ribonuclease H"/>
    <property type="match status" value="1"/>
</dbReference>
<comment type="caution">
    <text evidence="11">The sequence shown here is derived from an EMBL/GenBank/DDBJ whole genome shotgun (WGS) entry which is preliminary data.</text>
</comment>
<evidence type="ECO:0000313" key="12">
    <source>
        <dbReference type="Proteomes" id="UP001529085"/>
    </source>
</evidence>
<dbReference type="SUPFAM" id="SSF53098">
    <property type="entry name" value="Ribonuclease H-like"/>
    <property type="match status" value="1"/>
</dbReference>
<proteinExistence type="predicted"/>
<keyword evidence="5 11" id="KW-0548">Nucleotidyltransferase</keyword>
<evidence type="ECO:0000256" key="5">
    <source>
        <dbReference type="ARBA" id="ARBA00022695"/>
    </source>
</evidence>
<dbReference type="InterPro" id="IPR040982">
    <property type="entry name" value="DNA_pol3_finger"/>
</dbReference>
<evidence type="ECO:0000256" key="4">
    <source>
        <dbReference type="ARBA" id="ARBA00022679"/>
    </source>
</evidence>
<dbReference type="Pfam" id="PF02811">
    <property type="entry name" value="PHP"/>
    <property type="match status" value="1"/>
</dbReference>
<dbReference type="RefSeq" id="WP_278005388.1">
    <property type="nucleotide sequence ID" value="NZ_JARSBN010000004.1"/>
</dbReference>
<evidence type="ECO:0000256" key="3">
    <source>
        <dbReference type="ARBA" id="ARBA00019114"/>
    </source>
</evidence>
<dbReference type="PANTHER" id="PTHR32294:SF0">
    <property type="entry name" value="DNA POLYMERASE III SUBUNIT ALPHA"/>
    <property type="match status" value="1"/>
</dbReference>
<dbReference type="Gene3D" id="1.10.150.870">
    <property type="match status" value="1"/>
</dbReference>
<evidence type="ECO:0000256" key="2">
    <source>
        <dbReference type="ARBA" id="ARBA00012417"/>
    </source>
</evidence>
<dbReference type="InterPro" id="IPR011708">
    <property type="entry name" value="DNA_pol3_alpha_NTPase_dom"/>
</dbReference>
<dbReference type="EC" id="2.7.7.7" evidence="2"/>
<dbReference type="InterPro" id="IPR004365">
    <property type="entry name" value="NA-bd_OB_tRNA"/>
</dbReference>
<dbReference type="CDD" id="cd04485">
    <property type="entry name" value="DnaE_OBF"/>
    <property type="match status" value="1"/>
</dbReference>
<dbReference type="Pfam" id="PF17657">
    <property type="entry name" value="DNA_pol3_finger"/>
    <property type="match status" value="1"/>
</dbReference>
<accession>A0ABT6G1T8</accession>
<dbReference type="Pfam" id="PF01336">
    <property type="entry name" value="tRNA_anti-codon"/>
    <property type="match status" value="1"/>
</dbReference>
<comment type="catalytic activity">
    <reaction evidence="8">
        <text>DNA(n) + a 2'-deoxyribonucleoside 5'-triphosphate = DNA(n+1) + diphosphate</text>
        <dbReference type="Rhea" id="RHEA:22508"/>
        <dbReference type="Rhea" id="RHEA-COMP:17339"/>
        <dbReference type="Rhea" id="RHEA-COMP:17340"/>
        <dbReference type="ChEBI" id="CHEBI:33019"/>
        <dbReference type="ChEBI" id="CHEBI:61560"/>
        <dbReference type="ChEBI" id="CHEBI:173112"/>
        <dbReference type="EC" id="2.7.7.7"/>
    </reaction>
</comment>
<name>A0ABT6G1T8_9FLAO</name>
<protein>
    <recommendedName>
        <fullName evidence="3">DNA polymerase III subunit alpha</fullName>
        <ecNumber evidence="2">2.7.7.7</ecNumber>
    </recommendedName>
</protein>
<sequence>MYLIFDTETTGLPKRWDAPITDTDNWPRCIQIAWQLHDAMGNCIDHQDYLVKPDGFNIPYDAEKIHGISTELAAEQGISLAEVLEKFNAVLEKTKFVVGQNVGFDLNIMGAEFVREDVANQLQELPVLDTCTEHTASLCQIPGGRGGKFKLPTLTELHQFLFNQPFAEAHNATADVEATTRCFLELVRRKEYTKEQLDVQPDYFEKFSEENPQPIQLIGLKHLNLKRESAKINARLQKEQSQEIPTQTNKEAIAKLADAEFVHLHNHSQFSILQSTISIGDLVAAAAKENMPAVALTDHGNMMGAFHFVSAVSAHNKGVKAKHKEAEENGEEKKGKLIKPIIGCEFFVCEDHTDKTRKDNGYQIVLLAKNKKGYHNLAKLSSAAFTDGFYYVPRIDKKLIEHYKEDLICLTGNLYGEVPSKVLNIGENQAEEALIWWKDTFGEDLYIELMRHNQEDENRVNQVLIQFAQKHDVKLIATNNTYYVEQENANAHDILLCVKDGEKQATPIGRGRGYRYGLPNQEYYFKSTEEMKALFRDVPEAIVNIQEVVDKIEPFELARDVLLPAFDIPDEFKHEEDEVDNGKRGENAYLRHLTYEGAKKRYGEITPEIAERLDFELSVIENTGYPGYFLIVEDFIREARKMDVSVGPGRGSAAGSVVAYCLWITNIDPIKYDLLFERFLNPDRVSMPDIDIDFDDEGRGRVMQYVIDKYGANQVAQIITYGTMAAKSSIRDTARVLDLPLNEADHIAKLIPNMSKLGKIFGKSEKELASKFRAEELEKVNLLLNISDGSGLQAETVNQARVLEGSVRNTGIHACGVIITPGDITNYVPVSVAKDSDLYVTQFDNSVVESAGLLKMDFLGLKTLTLIKDTVKIVKAKHGIELDPENFPLDDEETYALFQRGETVGIFQYESPGMQKHMKHLKPTVFDDLIAMNALYRPGPMEYIPSFIRRKHGDEEIVYDLPETEEYLAETYGITVYQEQVMLLSQKLADFTKGEADVLRKAMGKKQKAVLDKMKPKFIEQAAAKGMDKSKLEKIWKDWEAFASYAFNKSHSTCYAWIAYQTAYLKAHYPAEYMAAVLSNNMNDIKSVTFFMEECKRMRLPVLGPSVNESYYKFSVNQDNAVRFGMGAIKGVGHGAVKTIVENRKEGGNYKSIFDLAKRVDLRAANKKSFEGLAYAGGFDCFEDTHRAQYFAHEGDGVTFLEKAMKYGAKHQENENSAQVSLFGEASGVEIAEPQVPPCEDWGTMEKLSREREVVGIYISGHPLDDFKIEMKNFCNGTISVFNDLEAVVNREITFGGVVTDVQHRVSKQGKGWALFTIEDYTDSYEFRIFGEDYLKFRHFFVVNSFVYVRAFVREGWTNRDTGKKGDPRIQFNNFQLLHDVMETYARKLSIQLNIHDLQKDTILKLQDLIRMHEGTKSLNFLVYDNSEKLKLTMPSRIQKIKISQELLKELKGLDVKYKLN</sequence>
<evidence type="ECO:0000256" key="6">
    <source>
        <dbReference type="ARBA" id="ARBA00022705"/>
    </source>
</evidence>
<dbReference type="InterPro" id="IPR003141">
    <property type="entry name" value="Pol/His_phosphatase_N"/>
</dbReference>
<dbReference type="EMBL" id="JARSBN010000004">
    <property type="protein sequence ID" value="MDG4715935.1"/>
    <property type="molecule type" value="Genomic_DNA"/>
</dbReference>
<dbReference type="Gene3D" id="1.10.10.1600">
    <property type="entry name" value="Bacterial DNA polymerase III alpha subunit, thumb domain"/>
    <property type="match status" value="1"/>
</dbReference>
<keyword evidence="7" id="KW-0239">DNA-directed DNA polymerase</keyword>
<dbReference type="InterPro" id="IPR013520">
    <property type="entry name" value="Ribonucl_H"/>
</dbReference>
<keyword evidence="12" id="KW-1185">Reference proteome</keyword>
<dbReference type="InterPro" id="IPR004013">
    <property type="entry name" value="PHP_dom"/>
</dbReference>
<evidence type="ECO:0000259" key="9">
    <source>
        <dbReference type="SMART" id="SM00479"/>
    </source>
</evidence>
<dbReference type="InterPro" id="IPR036397">
    <property type="entry name" value="RNaseH_sf"/>
</dbReference>
<feature type="domain" description="Polymerase/histidinol phosphatase N-terminal" evidence="10">
    <location>
        <begin position="262"/>
        <end position="350"/>
    </location>
</feature>
<dbReference type="PANTHER" id="PTHR32294">
    <property type="entry name" value="DNA POLYMERASE III SUBUNIT ALPHA"/>
    <property type="match status" value="1"/>
</dbReference>
<keyword evidence="6" id="KW-0235">DNA replication</keyword>
<dbReference type="SMART" id="SM00481">
    <property type="entry name" value="POLIIIAc"/>
    <property type="match status" value="1"/>
</dbReference>
<dbReference type="InterPro" id="IPR004805">
    <property type="entry name" value="DnaE2/DnaE/PolC"/>
</dbReference>
<organism evidence="11 12">
    <name type="scientific">Winogradskyella marincola</name>
    <dbReference type="NCBI Taxonomy" id="3037795"/>
    <lineage>
        <taxon>Bacteria</taxon>
        <taxon>Pseudomonadati</taxon>
        <taxon>Bacteroidota</taxon>
        <taxon>Flavobacteriia</taxon>
        <taxon>Flavobacteriales</taxon>
        <taxon>Flavobacteriaceae</taxon>
        <taxon>Winogradskyella</taxon>
    </lineage>
</organism>
<dbReference type="SMART" id="SM00479">
    <property type="entry name" value="EXOIII"/>
    <property type="match status" value="1"/>
</dbReference>
<evidence type="ECO:0000256" key="1">
    <source>
        <dbReference type="ARBA" id="ARBA00004496"/>
    </source>
</evidence>
<evidence type="ECO:0000313" key="11">
    <source>
        <dbReference type="EMBL" id="MDG4715935.1"/>
    </source>
</evidence>
<dbReference type="Pfam" id="PF07733">
    <property type="entry name" value="DNA_pol3_alpha"/>
    <property type="match status" value="1"/>
</dbReference>
<dbReference type="Pfam" id="PF14579">
    <property type="entry name" value="HHH_6"/>
    <property type="match status" value="1"/>
</dbReference>
<dbReference type="NCBIfam" id="TIGR00594">
    <property type="entry name" value="polc"/>
    <property type="match status" value="1"/>
</dbReference>
<dbReference type="CDD" id="cd06127">
    <property type="entry name" value="DEDDh"/>
    <property type="match status" value="1"/>
</dbReference>
<dbReference type="GO" id="GO:0003887">
    <property type="term" value="F:DNA-directed DNA polymerase activity"/>
    <property type="evidence" value="ECO:0007669"/>
    <property type="project" value="UniProtKB-EC"/>
</dbReference>
<evidence type="ECO:0000256" key="7">
    <source>
        <dbReference type="ARBA" id="ARBA00022932"/>
    </source>
</evidence>
<dbReference type="InterPro" id="IPR012337">
    <property type="entry name" value="RNaseH-like_sf"/>
</dbReference>
<dbReference type="NCBIfam" id="NF004226">
    <property type="entry name" value="PRK05673.1"/>
    <property type="match status" value="1"/>
</dbReference>
<dbReference type="InterPro" id="IPR041931">
    <property type="entry name" value="DNA_pol3_alpha_thumb_dom"/>
</dbReference>
<feature type="domain" description="Exonuclease" evidence="9">
    <location>
        <begin position="1"/>
        <end position="192"/>
    </location>
</feature>
<dbReference type="Pfam" id="PF00929">
    <property type="entry name" value="RNase_T"/>
    <property type="match status" value="1"/>
</dbReference>
<evidence type="ECO:0000259" key="10">
    <source>
        <dbReference type="SMART" id="SM00481"/>
    </source>
</evidence>
<reference evidence="11 12" key="1">
    <citation type="submission" date="2023-03" db="EMBL/GenBank/DDBJ databases">
        <title>Strain YYF002 represents a novel species in the genus Winogradskyella isolated from seawater.</title>
        <authorList>
            <person name="Fu Z.-Y."/>
        </authorList>
    </citation>
    <scope>NUCLEOTIDE SEQUENCE [LARGE SCALE GENOMIC DNA]</scope>
    <source>
        <strain evidence="11 12">YYF002</strain>
    </source>
</reference>
<dbReference type="InterPro" id="IPR029460">
    <property type="entry name" value="DNAPol_HHH"/>
</dbReference>